<feature type="domain" description="MacB-like periplasmic core" evidence="9">
    <location>
        <begin position="22"/>
        <end position="236"/>
    </location>
</feature>
<organism evidence="10 11">
    <name type="scientific">Paludibaculum fermentans</name>
    <dbReference type="NCBI Taxonomy" id="1473598"/>
    <lineage>
        <taxon>Bacteria</taxon>
        <taxon>Pseudomonadati</taxon>
        <taxon>Acidobacteriota</taxon>
        <taxon>Terriglobia</taxon>
        <taxon>Bryobacterales</taxon>
        <taxon>Bryobacteraceae</taxon>
        <taxon>Paludibaculum</taxon>
    </lineage>
</organism>
<keyword evidence="4 7" id="KW-1133">Transmembrane helix</keyword>
<gene>
    <name evidence="10" type="ORF">IRI77_32790</name>
</gene>
<feature type="transmembrane region" description="Helical" evidence="7">
    <location>
        <begin position="288"/>
        <end position="313"/>
    </location>
</feature>
<comment type="subcellular location">
    <subcellularLocation>
        <location evidence="1">Cell membrane</location>
        <topology evidence="1">Multi-pass membrane protein</topology>
    </subcellularLocation>
</comment>
<dbReference type="InterPro" id="IPR003838">
    <property type="entry name" value="ABC3_permease_C"/>
</dbReference>
<proteinExistence type="inferred from homology"/>
<protein>
    <submittedName>
        <fullName evidence="10">ABC transporter permease</fullName>
    </submittedName>
</protein>
<comment type="similarity">
    <text evidence="6">Belongs to the ABC-4 integral membrane protein family.</text>
</comment>
<evidence type="ECO:0000256" key="2">
    <source>
        <dbReference type="ARBA" id="ARBA00022475"/>
    </source>
</evidence>
<dbReference type="Pfam" id="PF02687">
    <property type="entry name" value="FtsX"/>
    <property type="match status" value="1"/>
</dbReference>
<name>A0A7S7NPS3_PALFE</name>
<feature type="transmembrane region" description="Helical" evidence="7">
    <location>
        <begin position="333"/>
        <end position="356"/>
    </location>
</feature>
<dbReference type="GO" id="GO:0022857">
    <property type="term" value="F:transmembrane transporter activity"/>
    <property type="evidence" value="ECO:0007669"/>
    <property type="project" value="TreeGrafter"/>
</dbReference>
<keyword evidence="3 7" id="KW-0812">Transmembrane</keyword>
<dbReference type="GO" id="GO:0005886">
    <property type="term" value="C:plasma membrane"/>
    <property type="evidence" value="ECO:0007669"/>
    <property type="project" value="UniProtKB-SubCell"/>
</dbReference>
<evidence type="ECO:0000313" key="10">
    <source>
        <dbReference type="EMBL" id="QOY87480.1"/>
    </source>
</evidence>
<evidence type="ECO:0000256" key="4">
    <source>
        <dbReference type="ARBA" id="ARBA00022989"/>
    </source>
</evidence>
<evidence type="ECO:0000259" key="8">
    <source>
        <dbReference type="Pfam" id="PF02687"/>
    </source>
</evidence>
<feature type="domain" description="ABC3 transporter permease C-terminal" evidence="8">
    <location>
        <begin position="292"/>
        <end position="409"/>
    </location>
</feature>
<dbReference type="EMBL" id="CP063849">
    <property type="protein sequence ID" value="QOY87480.1"/>
    <property type="molecule type" value="Genomic_DNA"/>
</dbReference>
<evidence type="ECO:0000313" key="11">
    <source>
        <dbReference type="Proteomes" id="UP000593892"/>
    </source>
</evidence>
<evidence type="ECO:0000256" key="5">
    <source>
        <dbReference type="ARBA" id="ARBA00023136"/>
    </source>
</evidence>
<evidence type="ECO:0000256" key="1">
    <source>
        <dbReference type="ARBA" id="ARBA00004651"/>
    </source>
</evidence>
<evidence type="ECO:0000256" key="7">
    <source>
        <dbReference type="SAM" id="Phobius"/>
    </source>
</evidence>
<dbReference type="InterPro" id="IPR025857">
    <property type="entry name" value="MacB_PCD"/>
</dbReference>
<keyword evidence="2" id="KW-1003">Cell membrane</keyword>
<dbReference type="AlphaFoldDB" id="A0A7S7NPS3"/>
<evidence type="ECO:0000259" key="9">
    <source>
        <dbReference type="Pfam" id="PF12704"/>
    </source>
</evidence>
<sequence length="419" mass="46205">MTFRDLIWDTVQTLLAHKLRAGLTMFGLLWGVVSITLMTAAGDGLREGQRQVSAQFGEDIIIVFGGRTSTQVGGERAGRKVMWTIYDHTLLAPQTPSCEFVIPELTRGNVAVRSDYNSASLLISGSQPPYQRLRALTVDEGRFFSWEDDSKGRRVAFIGSDVRRQLFKGRKALGESLTINGIPYQVIGVMKTKEQDSSYDGRDINKIFIPYGAMVRDLPQPPPFPPGTMDQMIVKAWSLNVHETCVAEVRRGLARIHNFDPEDKDAAAIWDTVEQSRAFATMADGMKYFLGAMGVVTLLLGGIGTMNVMLVSVRERTREIGLRKAVGATRREILTMFFLETFFIVFLSGGLGLGFAHMVCHFVNKLQMPPYFAGLWATWQVGAACVALLGMVAFLSALYPATKAASIDPIEALRFEAGG</sequence>
<dbReference type="PANTHER" id="PTHR30572">
    <property type="entry name" value="MEMBRANE COMPONENT OF TRANSPORTER-RELATED"/>
    <property type="match status" value="1"/>
</dbReference>
<reference evidence="10 11" key="1">
    <citation type="submission" date="2020-10" db="EMBL/GenBank/DDBJ databases">
        <title>Complete genome sequence of Paludibaculum fermentans P105T, a facultatively anaerobic acidobacterium capable of dissimilatory Fe(III) reduction.</title>
        <authorList>
            <person name="Dedysh S.N."/>
            <person name="Beletsky A.V."/>
            <person name="Kulichevskaya I.S."/>
            <person name="Mardanov A.V."/>
            <person name="Ravin N.V."/>
        </authorList>
    </citation>
    <scope>NUCLEOTIDE SEQUENCE [LARGE SCALE GENOMIC DNA]</scope>
    <source>
        <strain evidence="10 11">P105</strain>
    </source>
</reference>
<evidence type="ECO:0000256" key="3">
    <source>
        <dbReference type="ARBA" id="ARBA00022692"/>
    </source>
</evidence>
<accession>A0A7S7NPS3</accession>
<feature type="transmembrane region" description="Helical" evidence="7">
    <location>
        <begin position="376"/>
        <end position="399"/>
    </location>
</feature>
<keyword evidence="11" id="KW-1185">Reference proteome</keyword>
<evidence type="ECO:0000256" key="6">
    <source>
        <dbReference type="ARBA" id="ARBA00038076"/>
    </source>
</evidence>
<dbReference type="InterPro" id="IPR050250">
    <property type="entry name" value="Macrolide_Exporter_MacB"/>
</dbReference>
<keyword evidence="5 7" id="KW-0472">Membrane</keyword>
<dbReference type="RefSeq" id="WP_194449149.1">
    <property type="nucleotide sequence ID" value="NZ_CP063849.1"/>
</dbReference>
<dbReference type="Pfam" id="PF12704">
    <property type="entry name" value="MacB_PCD"/>
    <property type="match status" value="1"/>
</dbReference>
<dbReference type="KEGG" id="pfer:IRI77_32790"/>
<feature type="transmembrane region" description="Helical" evidence="7">
    <location>
        <begin position="21"/>
        <end position="41"/>
    </location>
</feature>
<dbReference type="Proteomes" id="UP000593892">
    <property type="component" value="Chromosome"/>
</dbReference>
<dbReference type="PANTHER" id="PTHR30572:SF4">
    <property type="entry name" value="ABC TRANSPORTER PERMEASE YTRF"/>
    <property type="match status" value="1"/>
</dbReference>